<evidence type="ECO:0000256" key="2">
    <source>
        <dbReference type="ARBA" id="ARBA00022692"/>
    </source>
</evidence>
<keyword evidence="3 6" id="KW-1133">Transmembrane helix</keyword>
<evidence type="ECO:0000313" key="7">
    <source>
        <dbReference type="EMBL" id="SFW58354.1"/>
    </source>
</evidence>
<proteinExistence type="predicted"/>
<evidence type="ECO:0000256" key="4">
    <source>
        <dbReference type="ARBA" id="ARBA00023136"/>
    </source>
</evidence>
<dbReference type="PANTHER" id="PTHR30386">
    <property type="entry name" value="MEMBRANE FUSION SUBUNIT OF EMRAB-TOLC MULTIDRUG EFFLUX PUMP"/>
    <property type="match status" value="1"/>
</dbReference>
<dbReference type="InterPro" id="IPR050739">
    <property type="entry name" value="MFP"/>
</dbReference>
<dbReference type="RefSeq" id="WP_072312099.1">
    <property type="nucleotide sequence ID" value="NZ_FPIW01000037.1"/>
</dbReference>
<dbReference type="PANTHER" id="PTHR30386:SF26">
    <property type="entry name" value="TRANSPORT PROTEIN COMB"/>
    <property type="match status" value="1"/>
</dbReference>
<accession>A0AA94HTQ4</accession>
<protein>
    <submittedName>
        <fullName evidence="7">Membrane fusion protein, multidrug efflux system</fullName>
    </submittedName>
</protein>
<keyword evidence="4 6" id="KW-0472">Membrane</keyword>
<evidence type="ECO:0000256" key="3">
    <source>
        <dbReference type="ARBA" id="ARBA00022989"/>
    </source>
</evidence>
<dbReference type="GO" id="GO:0016020">
    <property type="term" value="C:membrane"/>
    <property type="evidence" value="ECO:0007669"/>
    <property type="project" value="UniProtKB-SubCell"/>
</dbReference>
<evidence type="ECO:0000256" key="1">
    <source>
        <dbReference type="ARBA" id="ARBA00004167"/>
    </source>
</evidence>
<feature type="coiled-coil region" evidence="5">
    <location>
        <begin position="200"/>
        <end position="234"/>
    </location>
</feature>
<dbReference type="Gene3D" id="2.40.50.100">
    <property type="match status" value="1"/>
</dbReference>
<dbReference type="AlphaFoldDB" id="A0AA94HTQ4"/>
<dbReference type="PRINTS" id="PR01490">
    <property type="entry name" value="RTXTOXIND"/>
</dbReference>
<evidence type="ECO:0000256" key="5">
    <source>
        <dbReference type="SAM" id="Coils"/>
    </source>
</evidence>
<reference evidence="8" key="1">
    <citation type="submission" date="2016-11" db="EMBL/GenBank/DDBJ databases">
        <authorList>
            <person name="Jaros S."/>
            <person name="Januszkiewicz K."/>
            <person name="Wedrychowicz H."/>
        </authorList>
    </citation>
    <scope>NUCLEOTIDE SEQUENCE [LARGE SCALE GENOMIC DNA]</scope>
    <source>
        <strain evidence="8">DSM 7057</strain>
    </source>
</reference>
<comment type="subcellular location">
    <subcellularLocation>
        <location evidence="1">Membrane</location>
        <topology evidence="1">Single-pass membrane protein</topology>
    </subcellularLocation>
</comment>
<gene>
    <name evidence="7" type="ORF">SAMN02910291_01956</name>
</gene>
<keyword evidence="2 6" id="KW-0812">Transmembrane</keyword>
<organism evidence="7 8">
    <name type="scientific">Desulfovibrio desulfuricans</name>
    <dbReference type="NCBI Taxonomy" id="876"/>
    <lineage>
        <taxon>Bacteria</taxon>
        <taxon>Pseudomonadati</taxon>
        <taxon>Thermodesulfobacteriota</taxon>
        <taxon>Desulfovibrionia</taxon>
        <taxon>Desulfovibrionales</taxon>
        <taxon>Desulfovibrionaceae</taxon>
        <taxon>Desulfovibrio</taxon>
    </lineage>
</organism>
<dbReference type="EMBL" id="FPIW01000037">
    <property type="protein sequence ID" value="SFW58354.1"/>
    <property type="molecule type" value="Genomic_DNA"/>
</dbReference>
<dbReference type="Proteomes" id="UP000182680">
    <property type="component" value="Unassembled WGS sequence"/>
</dbReference>
<feature type="transmembrane region" description="Helical" evidence="6">
    <location>
        <begin position="20"/>
        <end position="41"/>
    </location>
</feature>
<keyword evidence="5" id="KW-0175">Coiled coil</keyword>
<comment type="caution">
    <text evidence="7">The sequence shown here is derived from an EMBL/GenBank/DDBJ whole genome shotgun (WGS) entry which is preliminary data.</text>
</comment>
<evidence type="ECO:0000313" key="8">
    <source>
        <dbReference type="Proteomes" id="UP000182680"/>
    </source>
</evidence>
<sequence>MSEALYIEMPTRKSGKKSLWLRLLPLWALVLLLLGGIWLWLAQGRIVSAHAFLDAMIHVVAPEFSAPVEGFFVREGDSVRRGQPLLRLNARVYHDRLAEAGREGAALRGMAGQASGPPTMEEAAARLKVAQEAEQDMVRRLALARNEEDARLRLQQDSVALHVRLQLDLRSLDAQGGEQTAGKSRYAAAVKSEAQARRQMELSRVEYEEASRMRAALEQELGRIRQEMLRYKQMASRQRYAPVPSARLEEARKEQDGTSVDASLYAPVDGRVLRITGAAGQMARSGEALVLLLPEGAAVSENYWLLAYFAQDRAGAILPGQPCRIELEDGQALRGTVQEVLAPQVLPGGKQEKPDGTKVEGKISAALYTPVRISIEPGDKALPLPGTQAKGVVFTRNIWGFYGF</sequence>
<name>A0AA94HTQ4_DESDE</name>
<evidence type="ECO:0000256" key="6">
    <source>
        <dbReference type="SAM" id="Phobius"/>
    </source>
</evidence>